<keyword evidence="3 6" id="KW-0687">Ribonucleoprotein</keyword>
<evidence type="ECO:0000256" key="4">
    <source>
        <dbReference type="ARBA" id="ARBA00072767"/>
    </source>
</evidence>
<dbReference type="GO" id="GO:1990904">
    <property type="term" value="C:ribonucleoprotein complex"/>
    <property type="evidence" value="ECO:0007669"/>
    <property type="project" value="UniProtKB-KW"/>
</dbReference>
<dbReference type="FunFam" id="1.10.1900.20:FF:000001">
    <property type="entry name" value="50S ribosomal protein L20"/>
    <property type="match status" value="1"/>
</dbReference>
<evidence type="ECO:0000313" key="8">
    <source>
        <dbReference type="Proteomes" id="UP000053105"/>
    </source>
</evidence>
<sequence>MVFLTAQLFIRSRGPDEFWRKRQIFKLAAHYIGRKRNCYSIAIKNVHRSLLKTTKGRQLKKQDMRELWETRLNGATHEHNISLKILLEGLNRCNILLNRKSLAILAIWEPRTFKCLSDIACAKAKLGVWLTFLENQSLSFSWTSWACCGVAVFPVPIAQTGS</sequence>
<accession>A0A0M8ZM77</accession>
<comment type="similarity">
    <text evidence="1 6">Belongs to the bacterial ribosomal protein bL20 family.</text>
</comment>
<evidence type="ECO:0000256" key="3">
    <source>
        <dbReference type="ARBA" id="ARBA00023274"/>
    </source>
</evidence>
<dbReference type="GO" id="GO:0019843">
    <property type="term" value="F:rRNA binding"/>
    <property type="evidence" value="ECO:0007669"/>
    <property type="project" value="InterPro"/>
</dbReference>
<keyword evidence="2 6" id="KW-0689">Ribosomal protein</keyword>
<reference evidence="7 8" key="1">
    <citation type="submission" date="2015-07" db="EMBL/GenBank/DDBJ databases">
        <title>The genome of Melipona quadrifasciata.</title>
        <authorList>
            <person name="Pan H."/>
            <person name="Kapheim K."/>
        </authorList>
    </citation>
    <scope>NUCLEOTIDE SEQUENCE [LARGE SCALE GENOMIC DNA]</scope>
    <source>
        <strain evidence="7">0111107301</strain>
        <tissue evidence="7">Whole body</tissue>
    </source>
</reference>
<name>A0A0M8ZM77_9HYME</name>
<dbReference type="NCBIfam" id="TIGR01032">
    <property type="entry name" value="rplT_bact"/>
    <property type="match status" value="1"/>
</dbReference>
<keyword evidence="8" id="KW-1185">Reference proteome</keyword>
<evidence type="ECO:0000256" key="2">
    <source>
        <dbReference type="ARBA" id="ARBA00022980"/>
    </source>
</evidence>
<dbReference type="PRINTS" id="PR00062">
    <property type="entry name" value="RIBOSOMALL20"/>
</dbReference>
<evidence type="ECO:0000256" key="5">
    <source>
        <dbReference type="ARBA" id="ARBA00076245"/>
    </source>
</evidence>
<dbReference type="Gene3D" id="1.10.1900.20">
    <property type="entry name" value="Ribosomal protein L20"/>
    <property type="match status" value="1"/>
</dbReference>
<dbReference type="Gene3D" id="6.10.160.10">
    <property type="match status" value="1"/>
</dbReference>
<gene>
    <name evidence="7" type="ORF">WN51_09414</name>
</gene>
<dbReference type="GO" id="GO:0003735">
    <property type="term" value="F:structural constituent of ribosome"/>
    <property type="evidence" value="ECO:0007669"/>
    <property type="project" value="InterPro"/>
</dbReference>
<dbReference type="AlphaFoldDB" id="A0A0M8ZM77"/>
<dbReference type="Proteomes" id="UP000053105">
    <property type="component" value="Unassembled WGS sequence"/>
</dbReference>
<proteinExistence type="inferred from homology"/>
<dbReference type="GO" id="GO:0005840">
    <property type="term" value="C:ribosome"/>
    <property type="evidence" value="ECO:0007669"/>
    <property type="project" value="UniProtKB-KW"/>
</dbReference>
<evidence type="ECO:0000256" key="6">
    <source>
        <dbReference type="RuleBase" id="RU000561"/>
    </source>
</evidence>
<dbReference type="PANTHER" id="PTHR10986">
    <property type="entry name" value="39S RIBOSOMAL PROTEIN L20"/>
    <property type="match status" value="1"/>
</dbReference>
<dbReference type="InterPro" id="IPR035566">
    <property type="entry name" value="Ribosomal_protein_bL20_C"/>
</dbReference>
<dbReference type="STRING" id="166423.A0A0M8ZM77"/>
<dbReference type="OrthoDB" id="10251781at2759"/>
<dbReference type="InterPro" id="IPR005813">
    <property type="entry name" value="Ribosomal_bL20"/>
</dbReference>
<protein>
    <recommendedName>
        <fullName evidence="4">Large ribosomal subunit protein bL20m</fullName>
    </recommendedName>
    <alternativeName>
        <fullName evidence="5">39S ribosomal protein L20, mitochondrial</fullName>
    </alternativeName>
</protein>
<evidence type="ECO:0000313" key="7">
    <source>
        <dbReference type="EMBL" id="KOX67170.1"/>
    </source>
</evidence>
<dbReference type="SUPFAM" id="SSF74731">
    <property type="entry name" value="Ribosomal protein L20"/>
    <property type="match status" value="1"/>
</dbReference>
<dbReference type="EMBL" id="KQ438551">
    <property type="protein sequence ID" value="KOX67170.1"/>
    <property type="molecule type" value="Genomic_DNA"/>
</dbReference>
<evidence type="ECO:0000256" key="1">
    <source>
        <dbReference type="ARBA" id="ARBA00007698"/>
    </source>
</evidence>
<organism evidence="7 8">
    <name type="scientific">Melipona quadrifasciata</name>
    <dbReference type="NCBI Taxonomy" id="166423"/>
    <lineage>
        <taxon>Eukaryota</taxon>
        <taxon>Metazoa</taxon>
        <taxon>Ecdysozoa</taxon>
        <taxon>Arthropoda</taxon>
        <taxon>Hexapoda</taxon>
        <taxon>Insecta</taxon>
        <taxon>Pterygota</taxon>
        <taxon>Neoptera</taxon>
        <taxon>Endopterygota</taxon>
        <taxon>Hymenoptera</taxon>
        <taxon>Apocrita</taxon>
        <taxon>Aculeata</taxon>
        <taxon>Apoidea</taxon>
        <taxon>Anthophila</taxon>
        <taxon>Apidae</taxon>
        <taxon>Melipona</taxon>
    </lineage>
</organism>
<dbReference type="Pfam" id="PF00453">
    <property type="entry name" value="Ribosomal_L20"/>
    <property type="match status" value="1"/>
</dbReference>
<dbReference type="GO" id="GO:0006412">
    <property type="term" value="P:translation"/>
    <property type="evidence" value="ECO:0007669"/>
    <property type="project" value="InterPro"/>
</dbReference>